<dbReference type="GeneID" id="19324984"/>
<dbReference type="AlphaFoldDB" id="R8BL54"/>
<protein>
    <submittedName>
        <fullName evidence="1">Uncharacterized protein</fullName>
    </submittedName>
</protein>
<sequence length="459" mass="51732">MLVRDLKRLVFVIGPLLVFFLVALRCFNWKDPATLRSQLGHWNEWIEHKFTPEADGQLPLPDISGLTGDSSVFVPPVPGSGPDPDPDDGKTHHEIFSVSTADKKYFNITFGDKPSLNPNIIPHPVTDGTWIIVAQLNNIDDPNPSPWFAELVCDAVFGPEGLQCAGQPSILPIAATTGDKCEGDLGYFGFNVGPHDARVFYGPRTPYAMYGSNSMFTCFGQWMQDFRVLVDWGVELFTQDDFRVGTELQRPLPYRPVEKNWFIFWDSRKRMYAHYDVFPTRAFAELNADGSVGEDLAPAAAARDNKCLAAYMPTLPEKLESIHQATNSLAITLCRRADPSCRAADDNTFVFTIIQHKTFYRFHSAYDPYVVVFRQRAPFEIYAISKKPVWIHGRGMYDVEHDLSEMYYVTSMSWKARGQKYHGYLDDVLFLAFGIEDRRTGGIDVTAAALLANLGRCPE</sequence>
<evidence type="ECO:0000313" key="1">
    <source>
        <dbReference type="EMBL" id="EON99942.1"/>
    </source>
</evidence>
<dbReference type="eggNOG" id="ENOG502S2VY">
    <property type="taxonomic scope" value="Eukaryota"/>
</dbReference>
<name>R8BL54_PHAM7</name>
<dbReference type="HOGENOM" id="CLU_024135_0_0_1"/>
<dbReference type="KEGG" id="tmn:UCRPA7_4524"/>
<dbReference type="RefSeq" id="XP_007915268.1">
    <property type="nucleotide sequence ID" value="XM_007917077.1"/>
</dbReference>
<dbReference type="Proteomes" id="UP000014074">
    <property type="component" value="Unassembled WGS sequence"/>
</dbReference>
<dbReference type="OrthoDB" id="2522565at2759"/>
<dbReference type="EMBL" id="KB933120">
    <property type="protein sequence ID" value="EON99942.1"/>
    <property type="molecule type" value="Genomic_DNA"/>
</dbReference>
<organism evidence="1 2">
    <name type="scientific">Phaeoacremonium minimum (strain UCR-PA7)</name>
    <name type="common">Esca disease fungus</name>
    <name type="synonym">Togninia minima</name>
    <dbReference type="NCBI Taxonomy" id="1286976"/>
    <lineage>
        <taxon>Eukaryota</taxon>
        <taxon>Fungi</taxon>
        <taxon>Dikarya</taxon>
        <taxon>Ascomycota</taxon>
        <taxon>Pezizomycotina</taxon>
        <taxon>Sordariomycetes</taxon>
        <taxon>Sordariomycetidae</taxon>
        <taxon>Togniniales</taxon>
        <taxon>Togniniaceae</taxon>
        <taxon>Phaeoacremonium</taxon>
    </lineage>
</organism>
<evidence type="ECO:0000313" key="2">
    <source>
        <dbReference type="Proteomes" id="UP000014074"/>
    </source>
</evidence>
<gene>
    <name evidence="1" type="ORF">UCRPA7_4524</name>
</gene>
<keyword evidence="2" id="KW-1185">Reference proteome</keyword>
<proteinExistence type="predicted"/>
<accession>R8BL54</accession>
<reference evidence="2" key="1">
    <citation type="journal article" date="2013" name="Genome Announc.">
        <title>Draft genome sequence of the ascomycete Phaeoacremonium aleophilum strain UCR-PA7, a causal agent of the esca disease complex in grapevines.</title>
        <authorList>
            <person name="Blanco-Ulate B."/>
            <person name="Rolshausen P."/>
            <person name="Cantu D."/>
        </authorList>
    </citation>
    <scope>NUCLEOTIDE SEQUENCE [LARGE SCALE GENOMIC DNA]</scope>
    <source>
        <strain evidence="2">UCR-PA7</strain>
    </source>
</reference>